<dbReference type="InterPro" id="IPR014001">
    <property type="entry name" value="Helicase_ATP-bd"/>
</dbReference>
<organism evidence="12 13">
    <name type="scientific">Aneurinibacillus soli</name>
    <dbReference type="NCBI Taxonomy" id="1500254"/>
    <lineage>
        <taxon>Bacteria</taxon>
        <taxon>Bacillati</taxon>
        <taxon>Bacillota</taxon>
        <taxon>Bacilli</taxon>
        <taxon>Bacillales</taxon>
        <taxon>Paenibacillaceae</taxon>
        <taxon>Aneurinibacillus group</taxon>
        <taxon>Aneurinibacillus</taxon>
    </lineage>
</organism>
<dbReference type="PROSITE" id="PS51195">
    <property type="entry name" value="Q_MOTIF"/>
    <property type="match status" value="1"/>
</dbReference>
<dbReference type="Pfam" id="PF00271">
    <property type="entry name" value="Helicase_C"/>
    <property type="match status" value="1"/>
</dbReference>
<dbReference type="PANTHER" id="PTHR47959:SF1">
    <property type="entry name" value="ATP-DEPENDENT RNA HELICASE DBPA"/>
    <property type="match status" value="1"/>
</dbReference>
<dbReference type="InterPro" id="IPR044742">
    <property type="entry name" value="DEAD/DEAH_RhlB"/>
</dbReference>
<dbReference type="InterPro" id="IPR011545">
    <property type="entry name" value="DEAD/DEAH_box_helicase_dom"/>
</dbReference>
<dbReference type="Gene3D" id="3.40.50.300">
    <property type="entry name" value="P-loop containing nucleotide triphosphate hydrolases"/>
    <property type="match status" value="2"/>
</dbReference>
<evidence type="ECO:0000256" key="9">
    <source>
        <dbReference type="ARBA" id="ARBA00067932"/>
    </source>
</evidence>
<dbReference type="GO" id="GO:0003723">
    <property type="term" value="F:RNA binding"/>
    <property type="evidence" value="ECO:0007669"/>
    <property type="project" value="UniProtKB-ARBA"/>
</dbReference>
<feature type="compositionally biased region" description="Basic residues" evidence="11">
    <location>
        <begin position="439"/>
        <end position="457"/>
    </location>
</feature>
<feature type="compositionally biased region" description="Basic and acidic residues" evidence="11">
    <location>
        <begin position="380"/>
        <end position="399"/>
    </location>
</feature>
<dbReference type="InterPro" id="IPR014014">
    <property type="entry name" value="RNA_helicase_DEAD_Q_motif"/>
</dbReference>
<dbReference type="GO" id="GO:0003724">
    <property type="term" value="F:RNA helicase activity"/>
    <property type="evidence" value="ECO:0007669"/>
    <property type="project" value="UniProtKB-EC"/>
</dbReference>
<keyword evidence="3 10" id="KW-0547">Nucleotide-binding</keyword>
<dbReference type="GO" id="GO:0005524">
    <property type="term" value="F:ATP binding"/>
    <property type="evidence" value="ECO:0007669"/>
    <property type="project" value="UniProtKB-KW"/>
</dbReference>
<dbReference type="InterPro" id="IPR027417">
    <property type="entry name" value="P-loop_NTPase"/>
</dbReference>
<dbReference type="CDD" id="cd00268">
    <property type="entry name" value="DEADc"/>
    <property type="match status" value="1"/>
</dbReference>
<dbReference type="FunFam" id="3.40.50.300:FF:000108">
    <property type="entry name" value="ATP-dependent RNA helicase RhlE"/>
    <property type="match status" value="1"/>
</dbReference>
<dbReference type="SMART" id="SM00487">
    <property type="entry name" value="DEXDc"/>
    <property type="match status" value="1"/>
</dbReference>
<name>A0A0U5BFD1_9BACL</name>
<dbReference type="PROSITE" id="PS51192">
    <property type="entry name" value="HELICASE_ATP_BIND_1"/>
    <property type="match status" value="1"/>
</dbReference>
<evidence type="ECO:0000256" key="10">
    <source>
        <dbReference type="RuleBase" id="RU000492"/>
    </source>
</evidence>
<evidence type="ECO:0000313" key="13">
    <source>
        <dbReference type="Proteomes" id="UP000217696"/>
    </source>
</evidence>
<evidence type="ECO:0000256" key="7">
    <source>
        <dbReference type="ARBA" id="ARBA00038437"/>
    </source>
</evidence>
<keyword evidence="4 10" id="KW-0378">Hydrolase</keyword>
<evidence type="ECO:0000256" key="11">
    <source>
        <dbReference type="SAM" id="MobiDB-lite"/>
    </source>
</evidence>
<reference evidence="12 13" key="1">
    <citation type="submission" date="2015-12" db="EMBL/GenBank/DDBJ databases">
        <title>Genome sequence of Aneurinibacillus soli.</title>
        <authorList>
            <person name="Lee J.S."/>
            <person name="Lee K.C."/>
            <person name="Kim K.K."/>
            <person name="Lee B.W."/>
        </authorList>
    </citation>
    <scope>NUCLEOTIDE SEQUENCE [LARGE SCALE GENOMIC DNA]</scope>
    <source>
        <strain evidence="12 13">CB4</strain>
    </source>
</reference>
<keyword evidence="2" id="KW-0963">Cytoplasm</keyword>
<sequence>MKSFEQFNLKPEIMQGIADLYYKQPTPIQEQAIPLALEGKDVLGQAQTGTGKTAAFVIPILQKLDPNTSDVQALVMTPTRELAIQITDDIAELGKHLNVQVLSLHGGQDIMRQISKLSGRIQIVVGTPGRILDHLRRETLHFGRIHTMVLDEADKMLEMGFVQEVEEVFIQTAQKKQVLLFSATVPDGVRKLSHNFMNQPQIVKVEKRQMTAENTKESYYVVNQSDKTDMLVKLVADARPYLAVIFANTKQRVNELVRRLQENGIEAEALHGDLSQKKREQIMDRFREARFQYLVATDIAARGLDVEGITHVFNYDLPSDVESYIHRVGRTGRAGQEGEAISLISPRQRQIFSRFTRAISGGAEEKFLGGAKKVRRKEKPVRPEAEGKKVAESGEEKKSSRSSAAQPSADQGGRAKAKTPKVKPGYKKKVQVEREKEQRRQRRKNIQASYRKKNSKS</sequence>
<dbReference type="InterPro" id="IPR050079">
    <property type="entry name" value="DEAD_box_RNA_helicase"/>
</dbReference>
<dbReference type="Pfam" id="PF00270">
    <property type="entry name" value="DEAD"/>
    <property type="match status" value="1"/>
</dbReference>
<dbReference type="InterPro" id="IPR000629">
    <property type="entry name" value="RNA-helicase_DEAD-box_CS"/>
</dbReference>
<dbReference type="CDD" id="cd18787">
    <property type="entry name" value="SF2_C_DEAD"/>
    <property type="match status" value="1"/>
</dbReference>
<dbReference type="PROSITE" id="PS00039">
    <property type="entry name" value="DEAD_ATP_HELICASE"/>
    <property type="match status" value="1"/>
</dbReference>
<evidence type="ECO:0000256" key="5">
    <source>
        <dbReference type="ARBA" id="ARBA00022806"/>
    </source>
</evidence>
<evidence type="ECO:0000256" key="2">
    <source>
        <dbReference type="ARBA" id="ARBA00022490"/>
    </source>
</evidence>
<evidence type="ECO:0000256" key="3">
    <source>
        <dbReference type="ARBA" id="ARBA00022741"/>
    </source>
</evidence>
<dbReference type="EC" id="3.6.4.13" evidence="1"/>
<dbReference type="PROSITE" id="PS51194">
    <property type="entry name" value="HELICASE_CTER"/>
    <property type="match status" value="1"/>
</dbReference>
<dbReference type="KEGG" id="asoc:CB4_03605"/>
<keyword evidence="13" id="KW-1185">Reference proteome</keyword>
<dbReference type="OrthoDB" id="9805696at2"/>
<comment type="similarity">
    <text evidence="7 10">Belongs to the DEAD box helicase family.</text>
</comment>
<dbReference type="EMBL" id="AP017312">
    <property type="protein sequence ID" value="BAU29405.1"/>
    <property type="molecule type" value="Genomic_DNA"/>
</dbReference>
<evidence type="ECO:0000256" key="6">
    <source>
        <dbReference type="ARBA" id="ARBA00022840"/>
    </source>
</evidence>
<dbReference type="PANTHER" id="PTHR47959">
    <property type="entry name" value="ATP-DEPENDENT RNA HELICASE RHLE-RELATED"/>
    <property type="match status" value="1"/>
</dbReference>
<keyword evidence="6 10" id="KW-0067">ATP-binding</keyword>
<feature type="compositionally biased region" description="Basic residues" evidence="11">
    <location>
        <begin position="415"/>
        <end position="429"/>
    </location>
</feature>
<evidence type="ECO:0000256" key="4">
    <source>
        <dbReference type="ARBA" id="ARBA00022801"/>
    </source>
</evidence>
<evidence type="ECO:0000256" key="8">
    <source>
        <dbReference type="ARBA" id="ARBA00047984"/>
    </source>
</evidence>
<dbReference type="Proteomes" id="UP000217696">
    <property type="component" value="Chromosome"/>
</dbReference>
<dbReference type="InterPro" id="IPR001650">
    <property type="entry name" value="Helicase_C-like"/>
</dbReference>
<dbReference type="SUPFAM" id="SSF52540">
    <property type="entry name" value="P-loop containing nucleoside triphosphate hydrolases"/>
    <property type="match status" value="1"/>
</dbReference>
<feature type="region of interest" description="Disordered" evidence="11">
    <location>
        <begin position="370"/>
        <end position="457"/>
    </location>
</feature>
<dbReference type="AlphaFoldDB" id="A0A0U5BFD1"/>
<comment type="catalytic activity">
    <reaction evidence="8">
        <text>ATP + H2O = ADP + phosphate + H(+)</text>
        <dbReference type="Rhea" id="RHEA:13065"/>
        <dbReference type="ChEBI" id="CHEBI:15377"/>
        <dbReference type="ChEBI" id="CHEBI:15378"/>
        <dbReference type="ChEBI" id="CHEBI:30616"/>
        <dbReference type="ChEBI" id="CHEBI:43474"/>
        <dbReference type="ChEBI" id="CHEBI:456216"/>
        <dbReference type="EC" id="3.6.4.13"/>
    </reaction>
</comment>
<evidence type="ECO:0000313" key="12">
    <source>
        <dbReference type="EMBL" id="BAU29405.1"/>
    </source>
</evidence>
<dbReference type="RefSeq" id="WP_096467087.1">
    <property type="nucleotide sequence ID" value="NZ_AP017312.1"/>
</dbReference>
<dbReference type="SMART" id="SM00490">
    <property type="entry name" value="HELICc"/>
    <property type="match status" value="1"/>
</dbReference>
<keyword evidence="5 10" id="KW-0347">Helicase</keyword>
<evidence type="ECO:0000256" key="1">
    <source>
        <dbReference type="ARBA" id="ARBA00012552"/>
    </source>
</evidence>
<protein>
    <recommendedName>
        <fullName evidence="9">ATP-dependent RNA helicase CshA</fullName>
        <ecNumber evidence="1">3.6.4.13</ecNumber>
    </recommendedName>
</protein>
<proteinExistence type="inferred from homology"/>
<dbReference type="GO" id="GO:0005829">
    <property type="term" value="C:cytosol"/>
    <property type="evidence" value="ECO:0007669"/>
    <property type="project" value="TreeGrafter"/>
</dbReference>
<dbReference type="GO" id="GO:0016887">
    <property type="term" value="F:ATP hydrolysis activity"/>
    <property type="evidence" value="ECO:0007669"/>
    <property type="project" value="RHEA"/>
</dbReference>
<accession>A0A0U5BFD1</accession>
<gene>
    <name evidence="12" type="primary">cshA_6</name>
    <name evidence="12" type="ORF">CB4_03605</name>
</gene>